<keyword evidence="2" id="KW-1185">Reference proteome</keyword>
<accession>A0A4R2GE30</accession>
<sequence length="39" mass="4768">MHEFYHRWGTGVEACLCRFAWEELKFDEVSFVERGLYLI</sequence>
<proteinExistence type="predicted"/>
<dbReference type="EMBL" id="SLWK01000015">
    <property type="protein sequence ID" value="TCO06002.1"/>
    <property type="molecule type" value="Genomic_DNA"/>
</dbReference>
<comment type="caution">
    <text evidence="1">The sequence shown here is derived from an EMBL/GenBank/DDBJ whole genome shotgun (WGS) entry which is preliminary data.</text>
</comment>
<reference evidence="1 2" key="1">
    <citation type="submission" date="2019-03" db="EMBL/GenBank/DDBJ databases">
        <title>Genomic Encyclopedia of Type Strains, Phase IV (KMG-IV): sequencing the most valuable type-strain genomes for metagenomic binning, comparative biology and taxonomic classification.</title>
        <authorList>
            <person name="Goeker M."/>
        </authorList>
    </citation>
    <scope>NUCLEOTIDE SEQUENCE [LARGE SCALE GENOMIC DNA]</scope>
    <source>
        <strain evidence="1 2">DSM 24179</strain>
    </source>
</reference>
<evidence type="ECO:0000313" key="2">
    <source>
        <dbReference type="Proteomes" id="UP000295221"/>
    </source>
</evidence>
<name>A0A4R2GE30_9BACT</name>
<evidence type="ECO:0000313" key="1">
    <source>
        <dbReference type="EMBL" id="TCO06002.1"/>
    </source>
</evidence>
<dbReference type="Proteomes" id="UP000295221">
    <property type="component" value="Unassembled WGS sequence"/>
</dbReference>
<organism evidence="1 2">
    <name type="scientific">Natronoflexus pectinivorans</name>
    <dbReference type="NCBI Taxonomy" id="682526"/>
    <lineage>
        <taxon>Bacteria</taxon>
        <taxon>Pseudomonadati</taxon>
        <taxon>Bacteroidota</taxon>
        <taxon>Bacteroidia</taxon>
        <taxon>Marinilabiliales</taxon>
        <taxon>Marinilabiliaceae</taxon>
        <taxon>Natronoflexus</taxon>
    </lineage>
</organism>
<gene>
    <name evidence="1" type="ORF">EV194_11553</name>
</gene>
<dbReference type="AlphaFoldDB" id="A0A4R2GE30"/>
<protein>
    <submittedName>
        <fullName evidence="1">Uncharacterized protein</fullName>
    </submittedName>
</protein>